<reference evidence="1 2" key="2">
    <citation type="submission" date="2018-11" db="EMBL/GenBank/DDBJ databases">
        <authorList>
            <consortium name="Pathogen Informatics"/>
        </authorList>
    </citation>
    <scope>NUCLEOTIDE SEQUENCE [LARGE SCALE GENOMIC DNA]</scope>
    <source>
        <strain evidence="1 2">NST_G2</strain>
    </source>
</reference>
<gene>
    <name evidence="1" type="ORF">SSLN_LOCUS16867</name>
</gene>
<proteinExistence type="predicted"/>
<dbReference type="OrthoDB" id="7837562at2759"/>
<sequence length="81" mass="9232">MPVTQFTRTVTTAMAYQPLKPDEKLSSLYVKRAAKELNEDPKQIAAHLTSLRRWLSSMPHLTCPSGEFEILEFTEDSYIGD</sequence>
<evidence type="ECO:0000313" key="2">
    <source>
        <dbReference type="Proteomes" id="UP000275846"/>
    </source>
</evidence>
<dbReference type="AlphaFoldDB" id="A0A183TK69"/>
<protein>
    <submittedName>
        <fullName evidence="3">Sigma70_r2 domain-containing protein</fullName>
    </submittedName>
</protein>
<dbReference type="Proteomes" id="UP000275846">
    <property type="component" value="Unassembled WGS sequence"/>
</dbReference>
<reference evidence="3" key="1">
    <citation type="submission" date="2016-06" db="UniProtKB">
        <authorList>
            <consortium name="WormBaseParasite"/>
        </authorList>
    </citation>
    <scope>IDENTIFICATION</scope>
</reference>
<accession>A0A183TK69</accession>
<dbReference type="WBParaSite" id="SSLN_0001751401-mRNA-1">
    <property type="protein sequence ID" value="SSLN_0001751401-mRNA-1"/>
    <property type="gene ID" value="SSLN_0001751401"/>
</dbReference>
<dbReference type="STRING" id="70667.A0A183TK69"/>
<evidence type="ECO:0000313" key="1">
    <source>
        <dbReference type="EMBL" id="VDM03253.1"/>
    </source>
</evidence>
<keyword evidence="2" id="KW-1185">Reference proteome</keyword>
<dbReference type="EMBL" id="UYSU01041636">
    <property type="protein sequence ID" value="VDM03253.1"/>
    <property type="molecule type" value="Genomic_DNA"/>
</dbReference>
<evidence type="ECO:0000313" key="3">
    <source>
        <dbReference type="WBParaSite" id="SSLN_0001751401-mRNA-1"/>
    </source>
</evidence>
<name>A0A183TK69_SCHSO</name>
<organism evidence="3">
    <name type="scientific">Schistocephalus solidus</name>
    <name type="common">Tapeworm</name>
    <dbReference type="NCBI Taxonomy" id="70667"/>
    <lineage>
        <taxon>Eukaryota</taxon>
        <taxon>Metazoa</taxon>
        <taxon>Spiralia</taxon>
        <taxon>Lophotrochozoa</taxon>
        <taxon>Platyhelminthes</taxon>
        <taxon>Cestoda</taxon>
        <taxon>Eucestoda</taxon>
        <taxon>Diphyllobothriidea</taxon>
        <taxon>Diphyllobothriidae</taxon>
        <taxon>Schistocephalus</taxon>
    </lineage>
</organism>